<feature type="compositionally biased region" description="Low complexity" evidence="1">
    <location>
        <begin position="283"/>
        <end position="296"/>
    </location>
</feature>
<reference evidence="3" key="1">
    <citation type="submission" date="2020-11" db="EMBL/GenBank/DDBJ databases">
        <authorList>
            <consortium name="DOE Joint Genome Institute"/>
            <person name="Ahrendt S."/>
            <person name="Riley R."/>
            <person name="Andreopoulos W."/>
            <person name="LaButti K."/>
            <person name="Pangilinan J."/>
            <person name="Ruiz-duenas F.J."/>
            <person name="Barrasa J.M."/>
            <person name="Sanchez-Garcia M."/>
            <person name="Camarero S."/>
            <person name="Miyauchi S."/>
            <person name="Serrano A."/>
            <person name="Linde D."/>
            <person name="Babiker R."/>
            <person name="Drula E."/>
            <person name="Ayuso-Fernandez I."/>
            <person name="Pacheco R."/>
            <person name="Padilla G."/>
            <person name="Ferreira P."/>
            <person name="Barriuso J."/>
            <person name="Kellner H."/>
            <person name="Castanera R."/>
            <person name="Alfaro M."/>
            <person name="Ramirez L."/>
            <person name="Pisabarro A.G."/>
            <person name="Kuo A."/>
            <person name="Tritt A."/>
            <person name="Lipzen A."/>
            <person name="He G."/>
            <person name="Yan M."/>
            <person name="Ng V."/>
            <person name="Cullen D."/>
            <person name="Martin F."/>
            <person name="Rosso M.-N."/>
            <person name="Henrissat B."/>
            <person name="Hibbett D."/>
            <person name="Martinez A.T."/>
            <person name="Grigoriev I.V."/>
        </authorList>
    </citation>
    <scope>NUCLEOTIDE SEQUENCE</scope>
    <source>
        <strain evidence="3">AH 44721</strain>
    </source>
</reference>
<feature type="transmembrane region" description="Helical" evidence="2">
    <location>
        <begin position="298"/>
        <end position="320"/>
    </location>
</feature>
<evidence type="ECO:0000313" key="3">
    <source>
        <dbReference type="EMBL" id="KAF8912160.1"/>
    </source>
</evidence>
<dbReference type="OrthoDB" id="3052647at2759"/>
<dbReference type="CDD" id="cd12087">
    <property type="entry name" value="TM_EGFR-like"/>
    <property type="match status" value="1"/>
</dbReference>
<dbReference type="Proteomes" id="UP000724874">
    <property type="component" value="Unassembled WGS sequence"/>
</dbReference>
<feature type="region of interest" description="Disordered" evidence="1">
    <location>
        <begin position="245"/>
        <end position="296"/>
    </location>
</feature>
<feature type="compositionally biased region" description="Low complexity" evidence="1">
    <location>
        <begin position="248"/>
        <end position="261"/>
    </location>
</feature>
<feature type="compositionally biased region" description="Basic and acidic residues" evidence="1">
    <location>
        <begin position="496"/>
        <end position="505"/>
    </location>
</feature>
<keyword evidence="4" id="KW-1185">Reference proteome</keyword>
<dbReference type="AlphaFoldDB" id="A0A9P5TTC2"/>
<accession>A0A9P5TTC2</accession>
<organism evidence="3 4">
    <name type="scientific">Gymnopilus junonius</name>
    <name type="common">Spectacular rustgill mushroom</name>
    <name type="synonym">Gymnopilus spectabilis subsp. junonius</name>
    <dbReference type="NCBI Taxonomy" id="109634"/>
    <lineage>
        <taxon>Eukaryota</taxon>
        <taxon>Fungi</taxon>
        <taxon>Dikarya</taxon>
        <taxon>Basidiomycota</taxon>
        <taxon>Agaricomycotina</taxon>
        <taxon>Agaricomycetes</taxon>
        <taxon>Agaricomycetidae</taxon>
        <taxon>Agaricales</taxon>
        <taxon>Agaricineae</taxon>
        <taxon>Hymenogastraceae</taxon>
        <taxon>Gymnopilus</taxon>
    </lineage>
</organism>
<dbReference type="EMBL" id="JADNYJ010000003">
    <property type="protein sequence ID" value="KAF8912160.1"/>
    <property type="molecule type" value="Genomic_DNA"/>
</dbReference>
<dbReference type="Gene3D" id="2.60.120.260">
    <property type="entry name" value="Galactose-binding domain-like"/>
    <property type="match status" value="2"/>
</dbReference>
<protein>
    <recommendedName>
        <fullName evidence="5">Transmembrane protein</fullName>
    </recommendedName>
</protein>
<keyword evidence="2" id="KW-1133">Transmembrane helix</keyword>
<sequence length="551" mass="58148">MSRSVLVDDSDSGIQYIGSWFADTGIKSDGSFSYNFQGTKVTITGTVQFPAPSGSNSSNPSWVCTVDGNTIPSHIYNIVENRLDLCDTDSLSDGTHNITVQATSANQQTFWFDYIQYIPSVTVNLANSDLSIPAADSQINYGPGWEAHSPGQITSQTGSTASFNFTGTSLTWVGFYDNSLSLSPTTATYSIDDQNPIPFNLNGVAAQASGIQYNQILFQTPQLPAGNHTIQVVYQGNNQTAPFSYLFSSGSPNTTPTSSGGATLAPSALPEPTTSGSLQTGASNSSSSPTSKSSNKRAIVGGVVGGLALLIALFIAFLFLRARRKGSKVRNSCATMNPFYPGPNLNPNVMSQPAISSRGVILDPFLSHPSPIPSGGRLPSSTFASPTHTSSPNSYNGYVTPTASDPSNYAASQGLTSPGGLSVRPVYASPLPVNSKAHEAAMNRNSYVVAGDINHHPAPSSDLNPFVYPQVVPLRNEDHVRPPPLTPPSSAGLEAAHADASHDPDAPADLNLNPPYLSMTVRDQDSGLRFPPQRVENGEMVEVLPPDYTPA</sequence>
<name>A0A9P5TTC2_GYMJU</name>
<evidence type="ECO:0000313" key="4">
    <source>
        <dbReference type="Proteomes" id="UP000724874"/>
    </source>
</evidence>
<feature type="compositionally biased region" description="Polar residues" evidence="1">
    <location>
        <begin position="379"/>
        <end position="400"/>
    </location>
</feature>
<keyword evidence="2" id="KW-0472">Membrane</keyword>
<evidence type="ECO:0000256" key="1">
    <source>
        <dbReference type="SAM" id="MobiDB-lite"/>
    </source>
</evidence>
<proteinExistence type="predicted"/>
<keyword evidence="2" id="KW-0812">Transmembrane</keyword>
<evidence type="ECO:0000256" key="2">
    <source>
        <dbReference type="SAM" id="Phobius"/>
    </source>
</evidence>
<feature type="region of interest" description="Disordered" evidence="1">
    <location>
        <begin position="373"/>
        <end position="400"/>
    </location>
</feature>
<feature type="region of interest" description="Disordered" evidence="1">
    <location>
        <begin position="478"/>
        <end position="551"/>
    </location>
</feature>
<evidence type="ECO:0008006" key="5">
    <source>
        <dbReference type="Google" id="ProtNLM"/>
    </source>
</evidence>
<feature type="compositionally biased region" description="Polar residues" evidence="1">
    <location>
        <begin position="272"/>
        <end position="282"/>
    </location>
</feature>
<gene>
    <name evidence="3" type="ORF">CPB84DRAFT_1761429</name>
</gene>
<comment type="caution">
    <text evidence="3">The sequence shown here is derived from an EMBL/GenBank/DDBJ whole genome shotgun (WGS) entry which is preliminary data.</text>
</comment>